<dbReference type="Proteomes" id="UP000216998">
    <property type="component" value="Unassembled WGS sequence"/>
</dbReference>
<dbReference type="Pfam" id="PF13561">
    <property type="entry name" value="adh_short_C2"/>
    <property type="match status" value="1"/>
</dbReference>
<dbReference type="InterPro" id="IPR036291">
    <property type="entry name" value="NAD(P)-bd_dom_sf"/>
</dbReference>
<organism evidence="3 4">
    <name type="scientific">Niveispirillum lacus</name>
    <dbReference type="NCBI Taxonomy" id="1981099"/>
    <lineage>
        <taxon>Bacteria</taxon>
        <taxon>Pseudomonadati</taxon>
        <taxon>Pseudomonadota</taxon>
        <taxon>Alphaproteobacteria</taxon>
        <taxon>Rhodospirillales</taxon>
        <taxon>Azospirillaceae</taxon>
        <taxon>Niveispirillum</taxon>
    </lineage>
</organism>
<keyword evidence="4" id="KW-1185">Reference proteome</keyword>
<proteinExistence type="inferred from homology"/>
<evidence type="ECO:0000256" key="2">
    <source>
        <dbReference type="ARBA" id="ARBA00023002"/>
    </source>
</evidence>
<dbReference type="PANTHER" id="PTHR43477:SF1">
    <property type="entry name" value="DIHYDROANTICAPSIN 7-DEHYDROGENASE"/>
    <property type="match status" value="1"/>
</dbReference>
<evidence type="ECO:0000256" key="1">
    <source>
        <dbReference type="ARBA" id="ARBA00006484"/>
    </source>
</evidence>
<dbReference type="GO" id="GO:0016491">
    <property type="term" value="F:oxidoreductase activity"/>
    <property type="evidence" value="ECO:0007669"/>
    <property type="project" value="UniProtKB-KW"/>
</dbReference>
<dbReference type="PANTHER" id="PTHR43477">
    <property type="entry name" value="DIHYDROANTICAPSIN 7-DEHYDROGENASE"/>
    <property type="match status" value="1"/>
</dbReference>
<comment type="similarity">
    <text evidence="1">Belongs to the short-chain dehydrogenases/reductases (SDR) family.</text>
</comment>
<evidence type="ECO:0000313" key="4">
    <source>
        <dbReference type="Proteomes" id="UP000216998"/>
    </source>
</evidence>
<dbReference type="OrthoDB" id="9803333at2"/>
<keyword evidence="2" id="KW-0560">Oxidoreductase</keyword>
<dbReference type="AlphaFoldDB" id="A0A255Z084"/>
<comment type="caution">
    <text evidence="3">The sequence shown here is derived from an EMBL/GenBank/DDBJ whole genome shotgun (WGS) entry which is preliminary data.</text>
</comment>
<name>A0A255Z084_9PROT</name>
<sequence length="242" mass="24839">MASPYIIIGATGGTGRALARRLANRGHRLHLIGRDSTRLADLSQTLDATHAVADVTEEDALTDAVLRADQGDGIAGIAYCVGSIVIKPLKATRSADFLSAFNLNLLGAATALRAAEKGLKAAKGAVVLFSTVAVEQGFTNHTVIAAAKGAVAGLGRALAAEWAPHVRVNVIAPSLTRTPLAAPLLASEQMAQGIAAMHPLPRLGEADDLAAMAEFLLSPDAGWITGQVLAVDGGRSTLRTKG</sequence>
<dbReference type="PRINTS" id="PR00081">
    <property type="entry name" value="GDHRDH"/>
</dbReference>
<dbReference type="Gene3D" id="3.40.50.720">
    <property type="entry name" value="NAD(P)-binding Rossmann-like Domain"/>
    <property type="match status" value="1"/>
</dbReference>
<dbReference type="EMBL" id="NOXU01000027">
    <property type="protein sequence ID" value="OYQ34831.1"/>
    <property type="molecule type" value="Genomic_DNA"/>
</dbReference>
<accession>A0A255Z084</accession>
<dbReference type="SUPFAM" id="SSF51735">
    <property type="entry name" value="NAD(P)-binding Rossmann-fold domains"/>
    <property type="match status" value="1"/>
</dbReference>
<evidence type="ECO:0000313" key="3">
    <source>
        <dbReference type="EMBL" id="OYQ34831.1"/>
    </source>
</evidence>
<dbReference type="InterPro" id="IPR002347">
    <property type="entry name" value="SDR_fam"/>
</dbReference>
<dbReference type="RefSeq" id="WP_094456103.1">
    <property type="nucleotide sequence ID" value="NZ_NOXU01000027.1"/>
</dbReference>
<reference evidence="3 4" key="1">
    <citation type="submission" date="2017-07" db="EMBL/GenBank/DDBJ databases">
        <title>Niveispirillum cyanobacteriorum sp. nov., isolated from cyanobacterial aggregates in a eutrophic lake.</title>
        <authorList>
            <person name="Cai H."/>
        </authorList>
    </citation>
    <scope>NUCLEOTIDE SEQUENCE [LARGE SCALE GENOMIC DNA]</scope>
    <source>
        <strain evidence="4">TH1-14</strain>
    </source>
</reference>
<dbReference type="CDD" id="cd05233">
    <property type="entry name" value="SDR_c"/>
    <property type="match status" value="1"/>
</dbReference>
<gene>
    <name evidence="3" type="ORF">CHU95_09590</name>
</gene>
<protein>
    <submittedName>
        <fullName evidence="3">Short-chain dehydrogenase</fullName>
    </submittedName>
</protein>
<dbReference type="InterPro" id="IPR051122">
    <property type="entry name" value="SDR_DHRS6-like"/>
</dbReference>